<dbReference type="Proteomes" id="UP001434883">
    <property type="component" value="Unassembled WGS sequence"/>
</dbReference>
<protein>
    <submittedName>
        <fullName evidence="1">Uncharacterized protein</fullName>
    </submittedName>
</protein>
<organism evidence="1 2">
    <name type="scientific">Xenoophorus captivus</name>
    <dbReference type="NCBI Taxonomy" id="1517983"/>
    <lineage>
        <taxon>Eukaryota</taxon>
        <taxon>Metazoa</taxon>
        <taxon>Chordata</taxon>
        <taxon>Craniata</taxon>
        <taxon>Vertebrata</taxon>
        <taxon>Euteleostomi</taxon>
        <taxon>Actinopterygii</taxon>
        <taxon>Neopterygii</taxon>
        <taxon>Teleostei</taxon>
        <taxon>Neoteleostei</taxon>
        <taxon>Acanthomorphata</taxon>
        <taxon>Ovalentaria</taxon>
        <taxon>Atherinomorphae</taxon>
        <taxon>Cyprinodontiformes</taxon>
        <taxon>Goodeidae</taxon>
        <taxon>Xenoophorus</taxon>
    </lineage>
</organism>
<reference evidence="1 2" key="1">
    <citation type="submission" date="2021-06" db="EMBL/GenBank/DDBJ databases">
        <authorList>
            <person name="Palmer J.M."/>
        </authorList>
    </citation>
    <scope>NUCLEOTIDE SEQUENCE [LARGE SCALE GENOMIC DNA]</scope>
    <source>
        <strain evidence="1 2">XC_2019</strain>
        <tissue evidence="1">Muscle</tissue>
    </source>
</reference>
<dbReference type="EMBL" id="JAHRIN010058829">
    <property type="protein sequence ID" value="MEQ2211190.1"/>
    <property type="molecule type" value="Genomic_DNA"/>
</dbReference>
<sequence length="136" mass="15155">LDKCSQRIFGTAATCLSGGKYFLLAVRTRSQNCKSCDKKQLAIWHMHLGNTMMNCPVRFTHVSLCSRASLSLGTLSLCESLLFSPSTVSSWGRESSKRVPVVEWMYRFMEGSAGTASQDEVPRLVQLRALGCWSIR</sequence>
<evidence type="ECO:0000313" key="1">
    <source>
        <dbReference type="EMBL" id="MEQ2211190.1"/>
    </source>
</evidence>
<gene>
    <name evidence="1" type="ORF">XENOCAPTIV_002639</name>
</gene>
<accession>A0ABV0RT19</accession>
<name>A0ABV0RT19_9TELE</name>
<feature type="non-terminal residue" evidence="1">
    <location>
        <position position="1"/>
    </location>
</feature>
<evidence type="ECO:0000313" key="2">
    <source>
        <dbReference type="Proteomes" id="UP001434883"/>
    </source>
</evidence>
<proteinExistence type="predicted"/>
<keyword evidence="2" id="KW-1185">Reference proteome</keyword>
<comment type="caution">
    <text evidence="1">The sequence shown here is derived from an EMBL/GenBank/DDBJ whole genome shotgun (WGS) entry which is preliminary data.</text>
</comment>